<dbReference type="GO" id="GO:0009279">
    <property type="term" value="C:cell outer membrane"/>
    <property type="evidence" value="ECO:0007669"/>
    <property type="project" value="UniProtKB-SubCell"/>
</dbReference>
<keyword evidence="6 11" id="KW-0798">TonB box</keyword>
<accession>A0A6J4K1R2</accession>
<dbReference type="InterPro" id="IPR039426">
    <property type="entry name" value="TonB-dep_rcpt-like"/>
</dbReference>
<evidence type="ECO:0000256" key="10">
    <source>
        <dbReference type="PROSITE-ProRule" id="PRU01360"/>
    </source>
</evidence>
<evidence type="ECO:0000256" key="3">
    <source>
        <dbReference type="ARBA" id="ARBA00022452"/>
    </source>
</evidence>
<evidence type="ECO:0000256" key="1">
    <source>
        <dbReference type="ARBA" id="ARBA00004571"/>
    </source>
</evidence>
<gene>
    <name evidence="14" type="ORF">AVDCRST_MAG11-244</name>
</gene>
<feature type="domain" description="TonB-dependent receptor plug" evidence="13">
    <location>
        <begin position="9"/>
        <end position="57"/>
    </location>
</feature>
<name>A0A6J4K1R2_9BACT</name>
<evidence type="ECO:0000256" key="8">
    <source>
        <dbReference type="ARBA" id="ARBA00023170"/>
    </source>
</evidence>
<organism evidence="14">
    <name type="scientific">uncultured Gemmatimonadaceae bacterium</name>
    <dbReference type="NCBI Taxonomy" id="246130"/>
    <lineage>
        <taxon>Bacteria</taxon>
        <taxon>Pseudomonadati</taxon>
        <taxon>Gemmatimonadota</taxon>
        <taxon>Gemmatimonadia</taxon>
        <taxon>Gemmatimonadales</taxon>
        <taxon>Gemmatimonadaceae</taxon>
        <taxon>environmental samples</taxon>
    </lineage>
</organism>
<keyword evidence="9 10" id="KW-0998">Cell outer membrane</keyword>
<sequence length="660" mass="69408">GFRPQAGGIQQRTLTLIDGGPAGAYNLALVDLQDVERVEVLKGPASALYGSSAMGGVVNVVTRRSRGAPAGSVAATYGSYATTELAARAGGALVGGVDGDVSLRLYEQGNNYRIGEGNAFRGAVGGDSARKIYPARNKPDRWVGDTAGDGIARDFTTFRTRSGAARLGGSLGGGLRADVRGELFRADDVLSPGDVYAIGTASPGDARKNVDRRTADVAVTGAVGAHAPLARAYAARERAENYDAPGSNSFVSFGSEIGTVGAQLQDAVQLGEHALVAGVDYTRADAESQRFARQEGAVNEIGTFSPNSRVSSLAAFAETRLRFAGGRLTGHVGGRLDRVTLDLRSTPFRPDVTAGSETFPVFNPSGGVQLDLGRGVRAHATAGRAFVAPDAFGRAGFSQTVANNVAAITVGNPALDPERSVTVDAGVGVARPRQGLDADVTYFRTTVEDRITRARASFTAATRPTTAAGTQVGRVETSVNAGEATITGLEARAGYDVGRAAGRPFSFRLFGNATRIFRAEERTPAASIDAARFARARGFDAAQLFDAFVFGDTAVVSPIRNVADLTVTSGLEYDDLRRVSGRLAGRYVGHRRDTDFTDAADVSDVEYPPFLVLDLTAGVRLARRYQLTALVSNLTDENYYEKRGYNLPGRTLQLRLSAGF</sequence>
<evidence type="ECO:0000259" key="12">
    <source>
        <dbReference type="Pfam" id="PF00593"/>
    </source>
</evidence>
<proteinExistence type="inferred from homology"/>
<dbReference type="GO" id="GO:0015344">
    <property type="term" value="F:siderophore uptake transmembrane transporter activity"/>
    <property type="evidence" value="ECO:0007669"/>
    <property type="project" value="TreeGrafter"/>
</dbReference>
<dbReference type="InterPro" id="IPR037066">
    <property type="entry name" value="Plug_dom_sf"/>
</dbReference>
<dbReference type="AlphaFoldDB" id="A0A6J4K1R2"/>
<reference evidence="14" key="1">
    <citation type="submission" date="2020-02" db="EMBL/GenBank/DDBJ databases">
        <authorList>
            <person name="Meier V. D."/>
        </authorList>
    </citation>
    <scope>NUCLEOTIDE SEQUENCE</scope>
    <source>
        <strain evidence="14">AVDCRST_MAG11</strain>
    </source>
</reference>
<keyword evidence="3 10" id="KW-1134">Transmembrane beta strand</keyword>
<evidence type="ECO:0000259" key="13">
    <source>
        <dbReference type="Pfam" id="PF07715"/>
    </source>
</evidence>
<keyword evidence="8" id="KW-0675">Receptor</keyword>
<evidence type="ECO:0000256" key="5">
    <source>
        <dbReference type="ARBA" id="ARBA00022729"/>
    </source>
</evidence>
<dbReference type="Gene3D" id="2.40.170.20">
    <property type="entry name" value="TonB-dependent receptor, beta-barrel domain"/>
    <property type="match status" value="1"/>
</dbReference>
<keyword evidence="5" id="KW-0732">Signal</keyword>
<protein>
    <recommendedName>
        <fullName evidence="15">TonB-dependent receptor</fullName>
    </recommendedName>
</protein>
<evidence type="ECO:0000256" key="11">
    <source>
        <dbReference type="RuleBase" id="RU003357"/>
    </source>
</evidence>
<keyword evidence="4 10" id="KW-0812">Transmembrane</keyword>
<evidence type="ECO:0000256" key="4">
    <source>
        <dbReference type="ARBA" id="ARBA00022692"/>
    </source>
</evidence>
<dbReference type="Pfam" id="PF00593">
    <property type="entry name" value="TonB_dep_Rec_b-barrel"/>
    <property type="match status" value="1"/>
</dbReference>
<dbReference type="PANTHER" id="PTHR30069:SF29">
    <property type="entry name" value="HEMOGLOBIN AND HEMOGLOBIN-HAPTOGLOBIN-BINDING PROTEIN 1-RELATED"/>
    <property type="match status" value="1"/>
</dbReference>
<dbReference type="Gene3D" id="2.170.130.10">
    <property type="entry name" value="TonB-dependent receptor, plug domain"/>
    <property type="match status" value="1"/>
</dbReference>
<keyword evidence="2 10" id="KW-0813">Transport</keyword>
<evidence type="ECO:0000256" key="7">
    <source>
        <dbReference type="ARBA" id="ARBA00023136"/>
    </source>
</evidence>
<keyword evidence="7 10" id="KW-0472">Membrane</keyword>
<dbReference type="InterPro" id="IPR000531">
    <property type="entry name" value="Beta-barrel_TonB"/>
</dbReference>
<evidence type="ECO:0008006" key="15">
    <source>
        <dbReference type="Google" id="ProtNLM"/>
    </source>
</evidence>
<dbReference type="EMBL" id="CADCTU010000057">
    <property type="protein sequence ID" value="CAA9292788.1"/>
    <property type="molecule type" value="Genomic_DNA"/>
</dbReference>
<dbReference type="InterPro" id="IPR036942">
    <property type="entry name" value="Beta-barrel_TonB_sf"/>
</dbReference>
<feature type="non-terminal residue" evidence="14">
    <location>
        <position position="1"/>
    </location>
</feature>
<dbReference type="InterPro" id="IPR012910">
    <property type="entry name" value="Plug_dom"/>
</dbReference>
<evidence type="ECO:0000256" key="9">
    <source>
        <dbReference type="ARBA" id="ARBA00023237"/>
    </source>
</evidence>
<dbReference type="Pfam" id="PF07715">
    <property type="entry name" value="Plug"/>
    <property type="match status" value="1"/>
</dbReference>
<dbReference type="SUPFAM" id="SSF56935">
    <property type="entry name" value="Porins"/>
    <property type="match status" value="1"/>
</dbReference>
<dbReference type="PROSITE" id="PS52016">
    <property type="entry name" value="TONB_DEPENDENT_REC_3"/>
    <property type="match status" value="1"/>
</dbReference>
<comment type="similarity">
    <text evidence="10 11">Belongs to the TonB-dependent receptor family.</text>
</comment>
<dbReference type="PANTHER" id="PTHR30069">
    <property type="entry name" value="TONB-DEPENDENT OUTER MEMBRANE RECEPTOR"/>
    <property type="match status" value="1"/>
</dbReference>
<evidence type="ECO:0000313" key="14">
    <source>
        <dbReference type="EMBL" id="CAA9292788.1"/>
    </source>
</evidence>
<feature type="domain" description="TonB-dependent receptor-like beta-barrel" evidence="12">
    <location>
        <begin position="181"/>
        <end position="634"/>
    </location>
</feature>
<evidence type="ECO:0000256" key="2">
    <source>
        <dbReference type="ARBA" id="ARBA00022448"/>
    </source>
</evidence>
<evidence type="ECO:0000256" key="6">
    <source>
        <dbReference type="ARBA" id="ARBA00023077"/>
    </source>
</evidence>
<comment type="subcellular location">
    <subcellularLocation>
        <location evidence="1 10">Cell outer membrane</location>
        <topology evidence="1 10">Multi-pass membrane protein</topology>
    </subcellularLocation>
</comment>
<dbReference type="GO" id="GO:0044718">
    <property type="term" value="P:siderophore transmembrane transport"/>
    <property type="evidence" value="ECO:0007669"/>
    <property type="project" value="TreeGrafter"/>
</dbReference>